<dbReference type="Proteomes" id="UP000739411">
    <property type="component" value="Unassembled WGS sequence"/>
</dbReference>
<evidence type="ECO:0000313" key="2">
    <source>
        <dbReference type="EMBL" id="MBK7413804.1"/>
    </source>
</evidence>
<dbReference type="AlphaFoldDB" id="A0A935JZK6"/>
<reference evidence="2 3" key="1">
    <citation type="submission" date="2020-10" db="EMBL/GenBank/DDBJ databases">
        <title>Connecting structure to function with the recovery of over 1000 high-quality activated sludge metagenome-assembled genomes encoding full-length rRNA genes using long-read sequencing.</title>
        <authorList>
            <person name="Singleton C.M."/>
            <person name="Petriglieri F."/>
            <person name="Kristensen J.M."/>
            <person name="Kirkegaard R.H."/>
            <person name="Michaelsen T.Y."/>
            <person name="Andersen M.H."/>
            <person name="Karst S.M."/>
            <person name="Dueholm M.S."/>
            <person name="Nielsen P.H."/>
            <person name="Albertsen M."/>
        </authorList>
    </citation>
    <scope>NUCLEOTIDE SEQUENCE [LARGE SCALE GENOMIC DNA]</scope>
    <source>
        <strain evidence="2">EsbW_18-Q3-R4-48_BATAC.463</strain>
    </source>
</reference>
<dbReference type="EMBL" id="JADJMS010000002">
    <property type="protein sequence ID" value="MBK7413804.1"/>
    <property type="molecule type" value="Genomic_DNA"/>
</dbReference>
<sequence>MPERATAKPKPPAAPKEAVPSPAAASKPKIPAEPAPKIVEHLPDLEFTRSIPGGLAASSNSPAAPPALDDEGFELDFTVSSFDRNYSESSVMGINVDHDVDSMQADIEQVAVLYSNGHDSAARSLLEAFVKLYRNVDGLRIWQMLFDLLQLTGDRAAFDKLGMDFAETCETSAPTWRNLAPVAGPASLGVRSFALQGVLTADTIQALAPLSLSLADKRPVRIDCSKLVGCDDEVAGQFATQLLDARRKEVAVILEQIENFIPRLRSRLTVGEKKHARVWLLALELLQRYGTQEQFEECAIDFAVTFERSPPSWEDVKEPVLPNADANASRDPRDAHYLTGDIKNARFDELPAILELMDQPVLDFSGVRRLDFSRRANWPTVLAHSRMPAAILLFAAPTIWSPN</sequence>
<protein>
    <submittedName>
        <fullName evidence="2">Uncharacterized protein</fullName>
    </submittedName>
</protein>
<comment type="caution">
    <text evidence="2">The sequence shown here is derived from an EMBL/GenBank/DDBJ whole genome shotgun (WGS) entry which is preliminary data.</text>
</comment>
<name>A0A935JZK6_9RHOO</name>
<evidence type="ECO:0000256" key="1">
    <source>
        <dbReference type="SAM" id="MobiDB-lite"/>
    </source>
</evidence>
<feature type="region of interest" description="Disordered" evidence="1">
    <location>
        <begin position="1"/>
        <end position="38"/>
    </location>
</feature>
<organism evidence="2 3">
    <name type="scientific">Candidatus Dechloromonas phosphorivorans</name>
    <dbReference type="NCBI Taxonomy" id="2899244"/>
    <lineage>
        <taxon>Bacteria</taxon>
        <taxon>Pseudomonadati</taxon>
        <taxon>Pseudomonadota</taxon>
        <taxon>Betaproteobacteria</taxon>
        <taxon>Rhodocyclales</taxon>
        <taxon>Azonexaceae</taxon>
        <taxon>Dechloromonas</taxon>
    </lineage>
</organism>
<proteinExistence type="predicted"/>
<gene>
    <name evidence="2" type="ORF">IPJ38_00340</name>
</gene>
<accession>A0A935JZK6</accession>
<evidence type="ECO:0000313" key="3">
    <source>
        <dbReference type="Proteomes" id="UP000739411"/>
    </source>
</evidence>
<feature type="compositionally biased region" description="Low complexity" evidence="1">
    <location>
        <begin position="15"/>
        <end position="29"/>
    </location>
</feature>